<dbReference type="Pfam" id="PF05635">
    <property type="entry name" value="23S_rRNA_IVP"/>
    <property type="match status" value="1"/>
</dbReference>
<dbReference type="EMBL" id="LFNG01000002">
    <property type="protein sequence ID" value="KMQ72517.1"/>
    <property type="molecule type" value="Genomic_DNA"/>
</dbReference>
<keyword evidence="1" id="KW-0689">Ribosomal protein</keyword>
<dbReference type="CDD" id="cd16377">
    <property type="entry name" value="23S_rRNA_IVP_like"/>
    <property type="match status" value="1"/>
</dbReference>
<keyword evidence="2" id="KW-1185">Reference proteome</keyword>
<gene>
    <name evidence="1" type="ORF">ACM44_01905</name>
</gene>
<dbReference type="Gene3D" id="1.20.1440.60">
    <property type="entry name" value="23S rRNA-intervening sequence"/>
    <property type="match status" value="1"/>
</dbReference>
<comment type="caution">
    <text evidence="1">The sequence shown here is derived from an EMBL/GenBank/DDBJ whole genome shotgun (WGS) entry which is preliminary data.</text>
</comment>
<dbReference type="PATRIC" id="fig|1304281.5.peg.411"/>
<reference evidence="1 2" key="1">
    <citation type="journal article" date="2004" name="Int. J. Syst. Evol. Microbiol.">
        <title>Kaistella koreensis gen. nov., sp. nov., a novel member of the Chryseobacterium-Bergeyella-Riemerella branch.</title>
        <authorList>
            <person name="Kim M.K."/>
            <person name="Im W.T."/>
            <person name="Shin Y.K."/>
            <person name="Lim J.H."/>
            <person name="Kim S.H."/>
            <person name="Lee B.C."/>
            <person name="Park M.Y."/>
            <person name="Lee K.Y."/>
            <person name="Lee S.T."/>
        </authorList>
    </citation>
    <scope>NUCLEOTIDE SEQUENCE [LARGE SCALE GENOMIC DNA]</scope>
    <source>
        <strain evidence="1 2">CCUG 49689</strain>
    </source>
</reference>
<dbReference type="SUPFAM" id="SSF158446">
    <property type="entry name" value="IVS-encoded protein-like"/>
    <property type="match status" value="1"/>
</dbReference>
<dbReference type="RefSeq" id="WP_048498430.1">
    <property type="nucleotide sequence ID" value="NZ_LFNG01000002.1"/>
</dbReference>
<proteinExistence type="predicted"/>
<evidence type="ECO:0000313" key="1">
    <source>
        <dbReference type="EMBL" id="KMQ72517.1"/>
    </source>
</evidence>
<name>A0A0J7J2N1_9FLAO</name>
<evidence type="ECO:0000313" key="2">
    <source>
        <dbReference type="Proteomes" id="UP000035900"/>
    </source>
</evidence>
<dbReference type="InterPro" id="IPR036583">
    <property type="entry name" value="23S_rRNA_IVS_sf"/>
</dbReference>
<protein>
    <submittedName>
        <fullName evidence="1">30S ribosomal protein S23</fullName>
    </submittedName>
</protein>
<dbReference type="AlphaFoldDB" id="A0A0J7J2N1"/>
<dbReference type="PANTHER" id="PTHR38471">
    <property type="entry name" value="FOUR HELIX BUNDLE PROTEIN"/>
    <property type="match status" value="1"/>
</dbReference>
<dbReference type="OrthoDB" id="5515766at2"/>
<sequence>MATIKRFEDLEIWQTARKLCVNIFKHSKKSNFNNDFKFRNQILASSGSVMDNIAEGFERDGNSEFKQFLSIAKGSCGETRSQLYRAFDFEYIHEEDVKQLIEEYQNLSGKIKNFIVYLQNSEIKGNKFK</sequence>
<keyword evidence="1" id="KW-0687">Ribonucleoprotein</keyword>
<dbReference type="Proteomes" id="UP000035900">
    <property type="component" value="Unassembled WGS sequence"/>
</dbReference>
<dbReference type="GO" id="GO:0005840">
    <property type="term" value="C:ribosome"/>
    <property type="evidence" value="ECO:0007669"/>
    <property type="project" value="UniProtKB-KW"/>
</dbReference>
<dbReference type="InterPro" id="IPR012657">
    <property type="entry name" value="23S_rRNA-intervening_sequence"/>
</dbReference>
<dbReference type="NCBIfam" id="TIGR02436">
    <property type="entry name" value="four helix bundle protein"/>
    <property type="match status" value="1"/>
</dbReference>
<organism evidence="1 2">
    <name type="scientific">Chryseobacterium koreense CCUG 49689</name>
    <dbReference type="NCBI Taxonomy" id="1304281"/>
    <lineage>
        <taxon>Bacteria</taxon>
        <taxon>Pseudomonadati</taxon>
        <taxon>Bacteroidota</taxon>
        <taxon>Flavobacteriia</taxon>
        <taxon>Flavobacteriales</taxon>
        <taxon>Weeksellaceae</taxon>
        <taxon>Chryseobacterium group</taxon>
        <taxon>Chryseobacterium</taxon>
    </lineage>
</organism>
<accession>A0A0J7J2N1</accession>
<dbReference type="PANTHER" id="PTHR38471:SF2">
    <property type="entry name" value="FOUR HELIX BUNDLE PROTEIN"/>
    <property type="match status" value="1"/>
</dbReference>